<keyword evidence="3" id="KW-1185">Reference proteome</keyword>
<dbReference type="PANTHER" id="PTHR35546:SF119">
    <property type="entry name" value="F-BOX_KELCH-REPEAT PROTEIN"/>
    <property type="match status" value="1"/>
</dbReference>
<dbReference type="SUPFAM" id="SSF81383">
    <property type="entry name" value="F-box domain"/>
    <property type="match status" value="1"/>
</dbReference>
<sequence length="321" mass="36132">MNPDNFRIPGDTMVDVIDSKPVSIDSGPVAPETMVDDDIQMAANPLGNLGSKFVGINWMIDNMVDGVEYSRLQWKRKKSINIDTLVEELLVEILCRLPTHKTVVTCKAVCKHWAALLSHPFFITRFIAYKFNNHTTIYPYKNKNGLSKYDEVRMKMTNDRKFGLVVRMMAGKNTRKGLMIHFNDPVHNPNNSSLYSLPRLSNGGLPRNLTIVGSCSDLLLYCRDFDNDNDNDKLKLYISNAQTRQWLALPSLPLNIHRAGPIGLICDPYYSSHTGNVTLNDAYHACIVVIPHTIEDVTEFPAHLLSPNTGGVWRSVLLSLC</sequence>
<reference evidence="2" key="1">
    <citation type="submission" date="2024-03" db="EMBL/GenBank/DDBJ databases">
        <title>WGS assembly of Saponaria officinalis var. Norfolk2.</title>
        <authorList>
            <person name="Jenkins J."/>
            <person name="Shu S."/>
            <person name="Grimwood J."/>
            <person name="Barry K."/>
            <person name="Goodstein D."/>
            <person name="Schmutz J."/>
            <person name="Leebens-Mack J."/>
            <person name="Osbourn A."/>
        </authorList>
    </citation>
    <scope>NUCLEOTIDE SEQUENCE [LARGE SCALE GENOMIC DNA]</scope>
    <source>
        <strain evidence="2">JIC</strain>
    </source>
</reference>
<accession>A0AAW1KZT1</accession>
<proteinExistence type="predicted"/>
<dbReference type="InterPro" id="IPR036047">
    <property type="entry name" value="F-box-like_dom_sf"/>
</dbReference>
<dbReference type="SMART" id="SM00256">
    <property type="entry name" value="FBOX"/>
    <property type="match status" value="1"/>
</dbReference>
<dbReference type="PANTHER" id="PTHR35546">
    <property type="entry name" value="F-BOX PROTEIN INTERACTION DOMAIN PROTEIN-RELATED"/>
    <property type="match status" value="1"/>
</dbReference>
<evidence type="ECO:0000313" key="2">
    <source>
        <dbReference type="EMBL" id="KAK9725679.1"/>
    </source>
</evidence>
<dbReference type="InterPro" id="IPR001810">
    <property type="entry name" value="F-box_dom"/>
</dbReference>
<dbReference type="Gene3D" id="1.20.1280.50">
    <property type="match status" value="1"/>
</dbReference>
<comment type="caution">
    <text evidence="2">The sequence shown here is derived from an EMBL/GenBank/DDBJ whole genome shotgun (WGS) entry which is preliminary data.</text>
</comment>
<gene>
    <name evidence="2" type="ORF">RND81_05G162000</name>
</gene>
<dbReference type="Pfam" id="PF12937">
    <property type="entry name" value="F-box-like"/>
    <property type="match status" value="1"/>
</dbReference>
<dbReference type="Proteomes" id="UP001443914">
    <property type="component" value="Unassembled WGS sequence"/>
</dbReference>
<organism evidence="2 3">
    <name type="scientific">Saponaria officinalis</name>
    <name type="common">Common soapwort</name>
    <name type="synonym">Lychnis saponaria</name>
    <dbReference type="NCBI Taxonomy" id="3572"/>
    <lineage>
        <taxon>Eukaryota</taxon>
        <taxon>Viridiplantae</taxon>
        <taxon>Streptophyta</taxon>
        <taxon>Embryophyta</taxon>
        <taxon>Tracheophyta</taxon>
        <taxon>Spermatophyta</taxon>
        <taxon>Magnoliopsida</taxon>
        <taxon>eudicotyledons</taxon>
        <taxon>Gunneridae</taxon>
        <taxon>Pentapetalae</taxon>
        <taxon>Caryophyllales</taxon>
        <taxon>Caryophyllaceae</taxon>
        <taxon>Caryophylleae</taxon>
        <taxon>Saponaria</taxon>
    </lineage>
</organism>
<name>A0AAW1KZT1_SAPOF</name>
<evidence type="ECO:0000313" key="3">
    <source>
        <dbReference type="Proteomes" id="UP001443914"/>
    </source>
</evidence>
<protein>
    <recommendedName>
        <fullName evidence="1">F-box domain-containing protein</fullName>
    </recommendedName>
</protein>
<feature type="domain" description="F-box" evidence="1">
    <location>
        <begin position="85"/>
        <end position="125"/>
    </location>
</feature>
<dbReference type="InterPro" id="IPR055290">
    <property type="entry name" value="At3g26010-like"/>
</dbReference>
<dbReference type="EMBL" id="JBDFQZ010000005">
    <property type="protein sequence ID" value="KAK9725679.1"/>
    <property type="molecule type" value="Genomic_DNA"/>
</dbReference>
<evidence type="ECO:0000259" key="1">
    <source>
        <dbReference type="SMART" id="SM00256"/>
    </source>
</evidence>
<dbReference type="AlphaFoldDB" id="A0AAW1KZT1"/>